<dbReference type="InterPro" id="IPR016007">
    <property type="entry name" value="Alpha_rhamnosid"/>
</dbReference>
<evidence type="ECO:0000259" key="4">
    <source>
        <dbReference type="Pfam" id="PF05592"/>
    </source>
</evidence>
<dbReference type="Gene3D" id="2.60.40.10">
    <property type="entry name" value="Immunoglobulins"/>
    <property type="match status" value="1"/>
</dbReference>
<reference evidence="8 9" key="1">
    <citation type="submission" date="2020-11" db="EMBL/GenBank/DDBJ databases">
        <title>Actinomyces sp. ZJ750.</title>
        <authorList>
            <person name="Zhou J."/>
        </authorList>
    </citation>
    <scope>NUCLEOTIDE SEQUENCE [LARGE SCALE GENOMIC DNA]</scope>
    <source>
        <strain evidence="8 9">ZJ750</strain>
    </source>
</reference>
<evidence type="ECO:0000259" key="6">
    <source>
        <dbReference type="Pfam" id="PF17389"/>
    </source>
</evidence>
<gene>
    <name evidence="8" type="ORF">ID810_11260</name>
</gene>
<protein>
    <recommendedName>
        <fullName evidence="2">alpha-L-rhamnosidase</fullName>
        <ecNumber evidence="2">3.2.1.40</ecNumber>
    </recommendedName>
</protein>
<dbReference type="RefSeq" id="WP_166858375.1">
    <property type="nucleotide sequence ID" value="NZ_CP063989.1"/>
</dbReference>
<keyword evidence="3 8" id="KW-0378">Hydrolase</keyword>
<feature type="domain" description="Bacterial alpha-L-rhamnosidase N-terminal" evidence="5">
    <location>
        <begin position="172"/>
        <end position="300"/>
    </location>
</feature>
<dbReference type="InterPro" id="IPR035398">
    <property type="entry name" value="Bac_rhamnosid_C"/>
</dbReference>
<proteinExistence type="predicted"/>
<evidence type="ECO:0000313" key="8">
    <source>
        <dbReference type="EMBL" id="QPL05278.1"/>
    </source>
</evidence>
<dbReference type="SUPFAM" id="SSF48208">
    <property type="entry name" value="Six-hairpin glycosidases"/>
    <property type="match status" value="1"/>
</dbReference>
<dbReference type="EMBL" id="CP063989">
    <property type="protein sequence ID" value="QPL05278.1"/>
    <property type="molecule type" value="Genomic_DNA"/>
</dbReference>
<dbReference type="InterPro" id="IPR035396">
    <property type="entry name" value="Bac_rhamnosid6H"/>
</dbReference>
<dbReference type="PANTHER" id="PTHR33307:SF6">
    <property type="entry name" value="ALPHA-RHAMNOSIDASE (EUROFUNG)-RELATED"/>
    <property type="match status" value="1"/>
</dbReference>
<dbReference type="Gene3D" id="1.50.10.10">
    <property type="match status" value="1"/>
</dbReference>
<organism evidence="8 9">
    <name type="scientific">Actinomyces respiraculi</name>
    <dbReference type="NCBI Taxonomy" id="2744574"/>
    <lineage>
        <taxon>Bacteria</taxon>
        <taxon>Bacillati</taxon>
        <taxon>Actinomycetota</taxon>
        <taxon>Actinomycetes</taxon>
        <taxon>Actinomycetales</taxon>
        <taxon>Actinomycetaceae</taxon>
        <taxon>Actinomyces</taxon>
    </lineage>
</organism>
<feature type="domain" description="Alpha-L-rhamnosidase six-hairpin glycosidase" evidence="6">
    <location>
        <begin position="446"/>
        <end position="789"/>
    </location>
</feature>
<dbReference type="Pfam" id="PF25788">
    <property type="entry name" value="Ig_Rha78A_N"/>
    <property type="match status" value="1"/>
</dbReference>
<dbReference type="GO" id="GO:0005975">
    <property type="term" value="P:carbohydrate metabolic process"/>
    <property type="evidence" value="ECO:0007669"/>
    <property type="project" value="InterPro"/>
</dbReference>
<accession>A0A7T0LL08</accession>
<dbReference type="PANTHER" id="PTHR33307">
    <property type="entry name" value="ALPHA-RHAMNOSIDASE (EUROFUNG)"/>
    <property type="match status" value="1"/>
</dbReference>
<keyword evidence="9" id="KW-1185">Reference proteome</keyword>
<dbReference type="GO" id="GO:0030596">
    <property type="term" value="F:alpha-L-rhamnosidase activity"/>
    <property type="evidence" value="ECO:0007669"/>
    <property type="project" value="UniProtKB-EC"/>
</dbReference>
<dbReference type="KEGG" id="arep:ID810_11260"/>
<dbReference type="InterPro" id="IPR008928">
    <property type="entry name" value="6-hairpin_glycosidase_sf"/>
</dbReference>
<dbReference type="Gene3D" id="2.60.420.10">
    <property type="entry name" value="Maltose phosphorylase, domain 3"/>
    <property type="match status" value="1"/>
</dbReference>
<dbReference type="Pfam" id="PF17389">
    <property type="entry name" value="Bac_rhamnosid6H"/>
    <property type="match status" value="1"/>
</dbReference>
<evidence type="ECO:0000256" key="1">
    <source>
        <dbReference type="ARBA" id="ARBA00001445"/>
    </source>
</evidence>
<feature type="domain" description="Alpha-L-rhamnosidase C-terminal" evidence="7">
    <location>
        <begin position="794"/>
        <end position="866"/>
    </location>
</feature>
<comment type="catalytic activity">
    <reaction evidence="1">
        <text>Hydrolysis of terminal non-reducing alpha-L-rhamnose residues in alpha-L-rhamnosides.</text>
        <dbReference type="EC" id="3.2.1.40"/>
    </reaction>
</comment>
<dbReference type="Proteomes" id="UP000594637">
    <property type="component" value="Chromosome"/>
</dbReference>
<dbReference type="Gene3D" id="2.60.120.260">
    <property type="entry name" value="Galactose-binding domain-like"/>
    <property type="match status" value="2"/>
</dbReference>
<dbReference type="Pfam" id="PF05592">
    <property type="entry name" value="Bac_rhamnosid"/>
    <property type="match status" value="1"/>
</dbReference>
<evidence type="ECO:0000259" key="5">
    <source>
        <dbReference type="Pfam" id="PF08531"/>
    </source>
</evidence>
<dbReference type="InterPro" id="IPR012341">
    <property type="entry name" value="6hp_glycosidase-like_sf"/>
</dbReference>
<dbReference type="AlphaFoldDB" id="A0A7T0LL08"/>
<name>A0A7T0LL08_9ACTO</name>
<dbReference type="InterPro" id="IPR013783">
    <property type="entry name" value="Ig-like_fold"/>
</dbReference>
<dbReference type="EC" id="3.2.1.40" evidence="2"/>
<evidence type="ECO:0000313" key="9">
    <source>
        <dbReference type="Proteomes" id="UP000594637"/>
    </source>
</evidence>
<dbReference type="Pfam" id="PF08531">
    <property type="entry name" value="Bac_rhamnosid_N"/>
    <property type="match status" value="1"/>
</dbReference>
<evidence type="ECO:0000256" key="2">
    <source>
        <dbReference type="ARBA" id="ARBA00012652"/>
    </source>
</evidence>
<dbReference type="Pfam" id="PF17390">
    <property type="entry name" value="Bac_rhamnosid_C"/>
    <property type="match status" value="1"/>
</dbReference>
<sequence length="976" mass="103558">MTTNALPTATLLTEAAPQPHDAVGPLSAPVRLRADHHRAGATVLGGTGATPALSWEMPTAPAGWEQAAAEIEVTHGPVGGPTITESVVLDGPSTLFSPWPLTPLASRERATWRVRVTGTDGTVSDWSAPAVVETGLLERSDWSARPITAPGNTRTDPAPVLVRRLTVPEGTTAARLHLTAGGTYEAFIDGVKVGTDELAPGWTEYRDRLLVQTHDVTTALTPGEHEVAVVLGNGWYRGHLTWAKREAVYGDRLWLLAQLELTGPDGTTTVGTDERWTWRPSNVSANDLYDGQDVDLRLPALGSADAEAQVELLPLPEQALEPTTLQMPTVIGEVRPVEVITTPSGRTVLDLGQNLTGHVRLTVTGEAGTVLTLRHAEVLERGEMGMRPLRGAACTDRVTLSGGHDVVAFTLTQHGFRYVEVDGFPGDGETLAQAVTARVVSSGMERAAWFDSSHALVNRLVENTRWSTIDNFITVPTDCPQRDERLGWTGDIGAFAPTSLSLYDAAGFLASWAKDLAWAQTPDGAMPVVSPDVLGGTKLTCAWGDAITLVPWAAYEATGDPALLASTVEAMARFVDGVAAVAGPSRLWRGGFQFGDWLDPDAAPDNPADAKADPDVVATAYFARSAAITARAFAVLGEAGRAAHYEALSAQVRRAYLDAYVTTDGLMLSDCATVYAQALAWDLLDTPRRVAGAGQRLADLVRLRSFRISTGFVGTPLVPAALVKGGQAATAVRLVLERQCPSWLYPVTMGATTIWERWDSMLPTGEINPGEMTSFNHYALGAVTQWLITDLAGLAVAAPGGTALRVAPVVGHGFSHASVVRRLPVGTARVEWALDGDRLEVRVEVPVGARAELALPGAEPETVGHGRHERTVTVPAEVLGRSGAPVMTVRDLIDDEEAWTRCVEAAAGTHGAYMEDPAATLTRFLTKELDTTARIVPGAATMYGFIPGMEETAAALTAVIDEVAPQAAEVPAAQRG</sequence>
<evidence type="ECO:0000256" key="3">
    <source>
        <dbReference type="ARBA" id="ARBA00022801"/>
    </source>
</evidence>
<dbReference type="InterPro" id="IPR008902">
    <property type="entry name" value="Rhamnosid_concanavalin"/>
</dbReference>
<evidence type="ECO:0000259" key="7">
    <source>
        <dbReference type="Pfam" id="PF17390"/>
    </source>
</evidence>
<dbReference type="InterPro" id="IPR013737">
    <property type="entry name" value="Bac_rhamnosid_N"/>
</dbReference>
<feature type="domain" description="Alpha-L-rhamnosidase concanavalin-like" evidence="4">
    <location>
        <begin position="341"/>
        <end position="440"/>
    </location>
</feature>